<keyword evidence="1" id="KW-1133">Transmembrane helix</keyword>
<dbReference type="PANTHER" id="PTHR33741">
    <property type="entry name" value="TRANSMEMBRANE PROTEIN DDB_G0269096-RELATED"/>
    <property type="match status" value="1"/>
</dbReference>
<evidence type="ECO:0000313" key="3">
    <source>
        <dbReference type="EMBL" id="GAA0370634.1"/>
    </source>
</evidence>
<evidence type="ECO:0000259" key="2">
    <source>
        <dbReference type="Pfam" id="PF04982"/>
    </source>
</evidence>
<organism evidence="3 4">
    <name type="scientific">Bowmanella denitrificans</name>
    <dbReference type="NCBI Taxonomy" id="366582"/>
    <lineage>
        <taxon>Bacteria</taxon>
        <taxon>Pseudomonadati</taxon>
        <taxon>Pseudomonadota</taxon>
        <taxon>Gammaproteobacteria</taxon>
        <taxon>Alteromonadales</taxon>
        <taxon>Alteromonadaceae</taxon>
        <taxon>Bowmanella</taxon>
    </lineage>
</organism>
<feature type="transmembrane region" description="Helical" evidence="1">
    <location>
        <begin position="123"/>
        <end position="144"/>
    </location>
</feature>
<dbReference type="InterPro" id="IPR058581">
    <property type="entry name" value="TM_HPP"/>
</dbReference>
<dbReference type="EMBL" id="BAAAEI010000023">
    <property type="protein sequence ID" value="GAA0370634.1"/>
    <property type="molecule type" value="Genomic_DNA"/>
</dbReference>
<dbReference type="Pfam" id="PF04982">
    <property type="entry name" value="TM_HPP"/>
    <property type="match status" value="1"/>
</dbReference>
<feature type="transmembrane region" description="Helical" evidence="1">
    <location>
        <begin position="35"/>
        <end position="52"/>
    </location>
</feature>
<evidence type="ECO:0000256" key="1">
    <source>
        <dbReference type="SAM" id="Phobius"/>
    </source>
</evidence>
<gene>
    <name evidence="3" type="ORF">GCM10009092_38680</name>
</gene>
<accession>A0ABP3HJT9</accession>
<dbReference type="RefSeq" id="WP_343847118.1">
    <property type="nucleotide sequence ID" value="NZ_BAAAEI010000023.1"/>
</dbReference>
<keyword evidence="4" id="KW-1185">Reference proteome</keyword>
<name>A0ABP3HJT9_9ALTE</name>
<dbReference type="PANTHER" id="PTHR33741:SF5">
    <property type="entry name" value="TRANSMEMBRANE PROTEIN DDB_G0269096-RELATED"/>
    <property type="match status" value="1"/>
</dbReference>
<reference evidence="4" key="1">
    <citation type="journal article" date="2019" name="Int. J. Syst. Evol. Microbiol.">
        <title>The Global Catalogue of Microorganisms (GCM) 10K type strain sequencing project: providing services to taxonomists for standard genome sequencing and annotation.</title>
        <authorList>
            <consortium name="The Broad Institute Genomics Platform"/>
            <consortium name="The Broad Institute Genome Sequencing Center for Infectious Disease"/>
            <person name="Wu L."/>
            <person name="Ma J."/>
        </authorList>
    </citation>
    <scope>NUCLEOTIDE SEQUENCE [LARGE SCALE GENOMIC DNA]</scope>
    <source>
        <strain evidence="4">JCM 13378</strain>
    </source>
</reference>
<feature type="transmembrane region" description="Helical" evidence="1">
    <location>
        <begin position="12"/>
        <end position="29"/>
    </location>
</feature>
<keyword evidence="1" id="KW-0472">Membrane</keyword>
<comment type="caution">
    <text evidence="3">The sequence shown here is derived from an EMBL/GenBank/DDBJ whole genome shotgun (WGS) entry which is preliminary data.</text>
</comment>
<dbReference type="InterPro" id="IPR007065">
    <property type="entry name" value="HPP"/>
</dbReference>
<proteinExistence type="predicted"/>
<feature type="domain" description="HPP transmembrane region" evidence="2">
    <location>
        <begin position="10"/>
        <end position="154"/>
    </location>
</feature>
<evidence type="ECO:0000313" key="4">
    <source>
        <dbReference type="Proteomes" id="UP001501757"/>
    </source>
</evidence>
<sequence length="158" mass="16936">MNSAKHIVTHPALVAGLGATLCTLLLTHLDSWQQHIWLMAPFGATMVILFGLPSSPLAQPKNIIFGHLLTTFIGLGVMQAMGVTPLSISLAMGLAIALMLLTRTTHPPAGANPLVVMLSGQDWLFLLTPVLCGALLITACGWCYHKFISRQPYPLQQG</sequence>
<keyword evidence="1" id="KW-0812">Transmembrane</keyword>
<protein>
    <submittedName>
        <fullName evidence="3">HPP family protein</fullName>
    </submittedName>
</protein>
<feature type="transmembrane region" description="Helical" evidence="1">
    <location>
        <begin position="72"/>
        <end position="103"/>
    </location>
</feature>
<dbReference type="Proteomes" id="UP001501757">
    <property type="component" value="Unassembled WGS sequence"/>
</dbReference>